<dbReference type="SUPFAM" id="SSF56059">
    <property type="entry name" value="Glutathione synthetase ATP-binding domain-like"/>
    <property type="match status" value="1"/>
</dbReference>
<dbReference type="InterPro" id="IPR011764">
    <property type="entry name" value="Biotin_carboxylation_dom"/>
</dbReference>
<dbReference type="InterPro" id="IPR005482">
    <property type="entry name" value="Biotin_COase_C"/>
</dbReference>
<evidence type="ECO:0000256" key="8">
    <source>
        <dbReference type="ARBA" id="ARBA00023267"/>
    </source>
</evidence>
<comment type="cofactor">
    <cofactor evidence="3">
        <name>biotin</name>
        <dbReference type="ChEBI" id="CHEBI:57586"/>
    </cofactor>
</comment>
<gene>
    <name evidence="14" type="ORF">ACFQE6_01855</name>
</gene>
<dbReference type="Proteomes" id="UP001596383">
    <property type="component" value="Unassembled WGS sequence"/>
</dbReference>
<evidence type="ECO:0000256" key="7">
    <source>
        <dbReference type="ARBA" id="ARBA00022842"/>
    </source>
</evidence>
<dbReference type="SUPFAM" id="SSF51230">
    <property type="entry name" value="Single hybrid motif"/>
    <property type="match status" value="1"/>
</dbReference>
<keyword evidence="6 9" id="KW-0067">ATP-binding</keyword>
<dbReference type="GO" id="GO:0003989">
    <property type="term" value="F:acetyl-CoA carboxylase activity"/>
    <property type="evidence" value="ECO:0007669"/>
    <property type="project" value="UniProtKB-EC"/>
</dbReference>
<evidence type="ECO:0000259" key="13">
    <source>
        <dbReference type="PROSITE" id="PS50979"/>
    </source>
</evidence>
<dbReference type="PROSITE" id="PS50979">
    <property type="entry name" value="BC"/>
    <property type="match status" value="1"/>
</dbReference>
<dbReference type="Pfam" id="PF02785">
    <property type="entry name" value="Biotin_carb_C"/>
    <property type="match status" value="1"/>
</dbReference>
<feature type="domain" description="ATP-grasp" evidence="12">
    <location>
        <begin position="121"/>
        <end position="317"/>
    </location>
</feature>
<evidence type="ECO:0000259" key="12">
    <source>
        <dbReference type="PROSITE" id="PS50975"/>
    </source>
</evidence>
<evidence type="ECO:0000256" key="5">
    <source>
        <dbReference type="ARBA" id="ARBA00022741"/>
    </source>
</evidence>
<dbReference type="PANTHER" id="PTHR18866:SF33">
    <property type="entry name" value="METHYLCROTONOYL-COA CARBOXYLASE SUBUNIT ALPHA, MITOCHONDRIAL-RELATED"/>
    <property type="match status" value="1"/>
</dbReference>
<comment type="cofactor">
    <cofactor evidence="2">
        <name>Co(2+)</name>
        <dbReference type="ChEBI" id="CHEBI:48828"/>
    </cofactor>
</comment>
<dbReference type="SMART" id="SM00878">
    <property type="entry name" value="Biotin_carb_C"/>
    <property type="match status" value="1"/>
</dbReference>
<name>A0ABD5SK50_9EURY</name>
<evidence type="ECO:0000313" key="14">
    <source>
        <dbReference type="EMBL" id="MFC6763848.1"/>
    </source>
</evidence>
<feature type="domain" description="Biotin carboxylation" evidence="13">
    <location>
        <begin position="1"/>
        <end position="446"/>
    </location>
</feature>
<dbReference type="InterPro" id="IPR001882">
    <property type="entry name" value="Biotin_BS"/>
</dbReference>
<reference evidence="14 15" key="1">
    <citation type="journal article" date="2019" name="Int. J. Syst. Evol. Microbiol.">
        <title>The Global Catalogue of Microorganisms (GCM) 10K type strain sequencing project: providing services to taxonomists for standard genome sequencing and annotation.</title>
        <authorList>
            <consortium name="The Broad Institute Genomics Platform"/>
            <consortium name="The Broad Institute Genome Sequencing Center for Infectious Disease"/>
            <person name="Wu L."/>
            <person name="Ma J."/>
        </authorList>
    </citation>
    <scope>NUCLEOTIDE SEQUENCE [LARGE SCALE GENOMIC DNA]</scope>
    <source>
        <strain evidence="14 15">LMG 29247</strain>
    </source>
</reference>
<dbReference type="InterPro" id="IPR011053">
    <property type="entry name" value="Single_hybrid_motif"/>
</dbReference>
<evidence type="ECO:0000256" key="10">
    <source>
        <dbReference type="SAM" id="MobiDB-lite"/>
    </source>
</evidence>
<feature type="domain" description="Lipoyl-binding" evidence="11">
    <location>
        <begin position="514"/>
        <end position="590"/>
    </location>
</feature>
<comment type="cofactor">
    <cofactor evidence="1">
        <name>Mn(2+)</name>
        <dbReference type="ChEBI" id="CHEBI:29035"/>
    </cofactor>
</comment>
<dbReference type="InterPro" id="IPR005481">
    <property type="entry name" value="BC-like_N"/>
</dbReference>
<evidence type="ECO:0000256" key="4">
    <source>
        <dbReference type="ARBA" id="ARBA00022598"/>
    </source>
</evidence>
<dbReference type="PROSITE" id="PS50968">
    <property type="entry name" value="BIOTINYL_LIPOYL"/>
    <property type="match status" value="1"/>
</dbReference>
<dbReference type="InterPro" id="IPR050856">
    <property type="entry name" value="Biotin_carboxylase_complex"/>
</dbReference>
<dbReference type="InterPro" id="IPR005479">
    <property type="entry name" value="CPAse_ATP-bd"/>
</dbReference>
<organism evidence="14 15">
    <name type="scientific">Natrinema soli</name>
    <dbReference type="NCBI Taxonomy" id="1930624"/>
    <lineage>
        <taxon>Archaea</taxon>
        <taxon>Methanobacteriati</taxon>
        <taxon>Methanobacteriota</taxon>
        <taxon>Stenosarchaea group</taxon>
        <taxon>Halobacteria</taxon>
        <taxon>Halobacteriales</taxon>
        <taxon>Natrialbaceae</taxon>
        <taxon>Natrinema</taxon>
    </lineage>
</organism>
<evidence type="ECO:0000256" key="6">
    <source>
        <dbReference type="ARBA" id="ARBA00022840"/>
    </source>
</evidence>
<accession>A0ABD5SK50</accession>
<comment type="caution">
    <text evidence="14">The sequence shown here is derived from an EMBL/GenBank/DDBJ whole genome shotgun (WGS) entry which is preliminary data.</text>
</comment>
<evidence type="ECO:0000256" key="2">
    <source>
        <dbReference type="ARBA" id="ARBA00001941"/>
    </source>
</evidence>
<evidence type="ECO:0000256" key="3">
    <source>
        <dbReference type="ARBA" id="ARBA00001953"/>
    </source>
</evidence>
<dbReference type="Pfam" id="PF00289">
    <property type="entry name" value="Biotin_carb_N"/>
    <property type="match status" value="1"/>
</dbReference>
<dbReference type="RefSeq" id="WP_273736948.1">
    <property type="nucleotide sequence ID" value="NZ_JAQIVI010000022.1"/>
</dbReference>
<dbReference type="EC" id="6.4.1.2" evidence="14"/>
<dbReference type="PANTHER" id="PTHR18866">
    <property type="entry name" value="CARBOXYLASE:PYRUVATE/ACETYL-COA/PROPIONYL-COA CARBOXYLASE"/>
    <property type="match status" value="1"/>
</dbReference>
<dbReference type="InterPro" id="IPR011054">
    <property type="entry name" value="Rudment_hybrid_motif"/>
</dbReference>
<dbReference type="PROSITE" id="PS50975">
    <property type="entry name" value="ATP_GRASP"/>
    <property type="match status" value="1"/>
</dbReference>
<dbReference type="NCBIfam" id="NF006367">
    <property type="entry name" value="PRK08591.1"/>
    <property type="match status" value="1"/>
</dbReference>
<dbReference type="CDD" id="cd06850">
    <property type="entry name" value="biotinyl_domain"/>
    <property type="match status" value="1"/>
</dbReference>
<keyword evidence="5 9" id="KW-0547">Nucleotide-binding</keyword>
<dbReference type="FunFam" id="3.30.1490.20:FF:000003">
    <property type="entry name" value="acetyl-CoA carboxylase isoform X1"/>
    <property type="match status" value="1"/>
</dbReference>
<dbReference type="InterPro" id="IPR016185">
    <property type="entry name" value="PreATP-grasp_dom_sf"/>
</dbReference>
<dbReference type="EMBL" id="JBHSWV010000022">
    <property type="protein sequence ID" value="MFC6763848.1"/>
    <property type="molecule type" value="Genomic_DNA"/>
</dbReference>
<dbReference type="Pfam" id="PF02786">
    <property type="entry name" value="CPSase_L_D2"/>
    <property type="match status" value="1"/>
</dbReference>
<dbReference type="SUPFAM" id="SSF51246">
    <property type="entry name" value="Rudiment single hybrid motif"/>
    <property type="match status" value="1"/>
</dbReference>
<protein>
    <submittedName>
        <fullName evidence="14">Acetyl-CoA carboxylase biotin carboxylase subunit</fullName>
        <ecNumber evidence="14">6.4.1.2</ecNumber>
    </submittedName>
</protein>
<keyword evidence="15" id="KW-1185">Reference proteome</keyword>
<keyword evidence="8" id="KW-0092">Biotin</keyword>
<dbReference type="PROSITE" id="PS00188">
    <property type="entry name" value="BIOTIN"/>
    <property type="match status" value="1"/>
</dbReference>
<dbReference type="AlphaFoldDB" id="A0ABD5SK50"/>
<dbReference type="Gene3D" id="3.30.470.20">
    <property type="entry name" value="ATP-grasp fold, B domain"/>
    <property type="match status" value="1"/>
</dbReference>
<dbReference type="Pfam" id="PF00364">
    <property type="entry name" value="Biotin_lipoyl"/>
    <property type="match status" value="1"/>
</dbReference>
<dbReference type="FunFam" id="2.40.50.100:FF:000003">
    <property type="entry name" value="Acetyl-CoA carboxylase biotin carboxyl carrier protein"/>
    <property type="match status" value="1"/>
</dbReference>
<evidence type="ECO:0000256" key="9">
    <source>
        <dbReference type="PROSITE-ProRule" id="PRU00409"/>
    </source>
</evidence>
<dbReference type="PROSITE" id="PS00867">
    <property type="entry name" value="CPSASE_2"/>
    <property type="match status" value="1"/>
</dbReference>
<dbReference type="GO" id="GO:0005524">
    <property type="term" value="F:ATP binding"/>
    <property type="evidence" value="ECO:0007669"/>
    <property type="project" value="UniProtKB-UniRule"/>
</dbReference>
<keyword evidence="7" id="KW-0460">Magnesium</keyword>
<dbReference type="InterPro" id="IPR011761">
    <property type="entry name" value="ATP-grasp"/>
</dbReference>
<keyword evidence="4 14" id="KW-0436">Ligase</keyword>
<sequence length="590" mass="63223">MFEKVLIANRGEIAVRVMAACEELGCETVAVYSDADRDAGHVEYADEAYNVGPASASDSYLDQETIVDVAERAGADAIHPGYGFLAENAEFARRVEAADSITWVGPPSDAMKTLGEKTKARTVMQEAGVPVVPGTTEPVDDADEVRALGEEYGYPIAIKAEGGGGGRGMKIVRSEAEVDDALESAKREGEAYFDNDSVYVEKYLESPKHIEVQALADRHGNVRHLGERDCSLQRRHQKVIEEAPSPALDANLRAEIGEAARQGVRESGYTNAGTVEFLVEDGEFYFMEVNTRIQVEHTVSEEVTGIDIVRWQLRVAAGEELTFDQDDVAVDGHAIEYRINAENPAADFAPTPGQLTTYRPPASIGVRLDHAVAQGDEIGGDYDSMIAKLIVSGDDREHCLERSKRALKHFDVEGVNTTIPFHRLMLDDATFVAGDHTTTYLDRELDDDALERAVDRWGPAETSGNDGTQSTTTDVTVEVDGRRFDVVIEDGIPQTTVGSADAGADSGGGSSRDGNAELATAGAVTAEMQGTILSVAVEEGDEVVTGDVVCVLEAMKMENDVVAAAGGTVESVPISEGDSVDMGDTLITLE</sequence>
<evidence type="ECO:0000259" key="11">
    <source>
        <dbReference type="PROSITE" id="PS50968"/>
    </source>
</evidence>
<feature type="region of interest" description="Disordered" evidence="10">
    <location>
        <begin position="495"/>
        <end position="514"/>
    </location>
</feature>
<evidence type="ECO:0000256" key="1">
    <source>
        <dbReference type="ARBA" id="ARBA00001936"/>
    </source>
</evidence>
<dbReference type="InterPro" id="IPR000089">
    <property type="entry name" value="Biotin_lipoyl"/>
</dbReference>
<dbReference type="Gene3D" id="2.40.50.100">
    <property type="match status" value="1"/>
</dbReference>
<proteinExistence type="predicted"/>
<dbReference type="FunFam" id="3.40.50.20:FF:000010">
    <property type="entry name" value="Propionyl-CoA carboxylase subunit alpha"/>
    <property type="match status" value="1"/>
</dbReference>
<evidence type="ECO:0000313" key="15">
    <source>
        <dbReference type="Proteomes" id="UP001596383"/>
    </source>
</evidence>
<dbReference type="SUPFAM" id="SSF52440">
    <property type="entry name" value="PreATP-grasp domain"/>
    <property type="match status" value="1"/>
</dbReference>